<feature type="transmembrane region" description="Helical" evidence="1">
    <location>
        <begin position="57"/>
        <end position="78"/>
    </location>
</feature>
<keyword evidence="1" id="KW-0472">Membrane</keyword>
<keyword evidence="1" id="KW-0812">Transmembrane</keyword>
<keyword evidence="1" id="KW-1133">Transmembrane helix</keyword>
<dbReference type="Proteomes" id="UP001180453">
    <property type="component" value="Unassembled WGS sequence"/>
</dbReference>
<protein>
    <recommendedName>
        <fullName evidence="4">Transmembrane protein</fullName>
    </recommendedName>
</protein>
<accession>A0ABU1YVR7</accession>
<reference evidence="2 3" key="1">
    <citation type="submission" date="2023-07" db="EMBL/GenBank/DDBJ databases">
        <title>Sorghum-associated microbial communities from plants grown in Nebraska, USA.</title>
        <authorList>
            <person name="Schachtman D."/>
        </authorList>
    </citation>
    <scope>NUCLEOTIDE SEQUENCE [LARGE SCALE GENOMIC DNA]</scope>
    <source>
        <strain evidence="2 3">BE314</strain>
    </source>
</reference>
<evidence type="ECO:0000313" key="2">
    <source>
        <dbReference type="EMBL" id="MDR7272965.1"/>
    </source>
</evidence>
<proteinExistence type="predicted"/>
<keyword evidence="3" id="KW-1185">Reference proteome</keyword>
<name>A0ABU1YVR7_ROSSA</name>
<evidence type="ECO:0000256" key="1">
    <source>
        <dbReference type="SAM" id="Phobius"/>
    </source>
</evidence>
<comment type="caution">
    <text evidence="2">The sequence shown here is derived from an EMBL/GenBank/DDBJ whole genome shotgun (WGS) entry which is preliminary data.</text>
</comment>
<dbReference type="RefSeq" id="WP_310272837.1">
    <property type="nucleotide sequence ID" value="NZ_JAVDXU010000006.1"/>
</dbReference>
<sequence length="82" mass="8765">MNIRNFARVALAVLAMLMLCTAAYCFLWIASSYSMAFTECGSNSSLFSENPRCRQPAIASLLCLASLVAAVAAAVGAWRLGR</sequence>
<evidence type="ECO:0000313" key="3">
    <source>
        <dbReference type="Proteomes" id="UP001180453"/>
    </source>
</evidence>
<organism evidence="2 3">
    <name type="scientific">Roseateles saccharophilus</name>
    <name type="common">Pseudomonas saccharophila</name>
    <dbReference type="NCBI Taxonomy" id="304"/>
    <lineage>
        <taxon>Bacteria</taxon>
        <taxon>Pseudomonadati</taxon>
        <taxon>Pseudomonadota</taxon>
        <taxon>Betaproteobacteria</taxon>
        <taxon>Burkholderiales</taxon>
        <taxon>Sphaerotilaceae</taxon>
        <taxon>Roseateles</taxon>
    </lineage>
</organism>
<evidence type="ECO:0008006" key="4">
    <source>
        <dbReference type="Google" id="ProtNLM"/>
    </source>
</evidence>
<dbReference type="EMBL" id="JAVDXU010000006">
    <property type="protein sequence ID" value="MDR7272965.1"/>
    <property type="molecule type" value="Genomic_DNA"/>
</dbReference>
<gene>
    <name evidence="2" type="ORF">J2X20_005650</name>
</gene>